<proteinExistence type="predicted"/>
<dbReference type="Pfam" id="PF04402">
    <property type="entry name" value="SIMPL"/>
    <property type="match status" value="1"/>
</dbReference>
<dbReference type="GeneID" id="14652031"/>
<dbReference type="HOGENOM" id="CLU_080344_2_0_2"/>
<name>M1XTS1_NATM8</name>
<dbReference type="Proteomes" id="UP000011867">
    <property type="component" value="Chromosome"/>
</dbReference>
<dbReference type="RefSeq" id="WP_015410568.1">
    <property type="nucleotide sequence ID" value="NC_020388.1"/>
</dbReference>
<organism evidence="1 2">
    <name type="scientific">Natronomonas moolapensis (strain DSM 18674 / CECT 7526 / JCM 14361 / 8.8.11)</name>
    <dbReference type="NCBI Taxonomy" id="268739"/>
    <lineage>
        <taxon>Archaea</taxon>
        <taxon>Methanobacteriati</taxon>
        <taxon>Methanobacteriota</taxon>
        <taxon>Stenosarchaea group</taxon>
        <taxon>Halobacteria</taxon>
        <taxon>Halobacteriales</taxon>
        <taxon>Natronomonadaceae</taxon>
        <taxon>Natronomonas</taxon>
    </lineage>
</organism>
<dbReference type="KEGG" id="nmo:Nmlp_3727"/>
<keyword evidence="2" id="KW-1185">Reference proteome</keyword>
<reference evidence="1 2" key="1">
    <citation type="journal article" date="2013" name="Genome Announc.">
        <title>Genome of the haloarchaeon Natronomonas moolapensis, a neutrophilic member of a previously haloalkaliphilic genus.</title>
        <authorList>
            <person name="Dyall-Smith M.L."/>
            <person name="Pfeiffer F."/>
            <person name="Oberwinkler T."/>
            <person name="Klee K."/>
            <person name="Rampp M."/>
            <person name="Palm P."/>
            <person name="Gross K."/>
            <person name="Schuster S.C."/>
            <person name="Oesterhelt D."/>
        </authorList>
    </citation>
    <scope>NUCLEOTIDE SEQUENCE [LARGE SCALE GENOMIC DNA]</scope>
    <source>
        <strain evidence="2">DSM 18674 / JCM 14361 / 8.8.11</strain>
    </source>
</reference>
<dbReference type="PANTHER" id="PTHR34387">
    <property type="entry name" value="SLR1258 PROTEIN"/>
    <property type="match status" value="1"/>
</dbReference>
<dbReference type="Gene3D" id="3.30.110.170">
    <property type="entry name" value="Protein of unknown function (DUF541), domain 1"/>
    <property type="match status" value="1"/>
</dbReference>
<gene>
    <name evidence="1" type="ordered locus">Nmlp_3727</name>
</gene>
<dbReference type="AlphaFoldDB" id="M1XTS1"/>
<dbReference type="Gene3D" id="3.30.70.2970">
    <property type="entry name" value="Protein of unknown function (DUF541), domain 2"/>
    <property type="match status" value="1"/>
</dbReference>
<accession>M1XTS1</accession>
<sequence length="247" mass="25881">MRREGLAVLIILVSLLAMTLVGVAVVSPIGAQSPDAAADRVVSVEATGGASAVPDRAAVRVRAVAEGDDPGAVRDELAAETDTLRSNFERLGLSEDDYGTDEYRVRSPRVPPRESENVPAFRGVHGFEVTLEDPDRVGAVVDAAADADVEVDTIEFTLSDAVRTDLREEAIANAMSDARAQADAIARNGDLHVTSAASVDATQRNVSPVRYEAAAMATPTPESADTSVETGDVAVEYAVEVTYNATA</sequence>
<evidence type="ECO:0000313" key="2">
    <source>
        <dbReference type="Proteomes" id="UP000011867"/>
    </source>
</evidence>
<dbReference type="InterPro" id="IPR007497">
    <property type="entry name" value="SIMPL/DUF541"/>
</dbReference>
<dbReference type="STRING" id="268739.Nmlp_3727"/>
<dbReference type="eggNOG" id="arCOG04715">
    <property type="taxonomic scope" value="Archaea"/>
</dbReference>
<protein>
    <submittedName>
        <fullName evidence="1">SIMPL domain protein</fullName>
    </submittedName>
</protein>
<dbReference type="GO" id="GO:0006974">
    <property type="term" value="P:DNA damage response"/>
    <property type="evidence" value="ECO:0007669"/>
    <property type="project" value="TreeGrafter"/>
</dbReference>
<evidence type="ECO:0000313" key="1">
    <source>
        <dbReference type="EMBL" id="CCQ37841.1"/>
    </source>
</evidence>
<dbReference type="InterPro" id="IPR052022">
    <property type="entry name" value="26kDa_periplasmic_antigen"/>
</dbReference>
<dbReference type="OrthoDB" id="12132at2157"/>
<dbReference type="PANTHER" id="PTHR34387:SF2">
    <property type="entry name" value="SLR1258 PROTEIN"/>
    <property type="match status" value="1"/>
</dbReference>
<dbReference type="EMBL" id="HF582854">
    <property type="protein sequence ID" value="CCQ37841.1"/>
    <property type="molecule type" value="Genomic_DNA"/>
</dbReference>